<sequence length="333" mass="38081">MVPNEAHQYVGVVRLLNHFTWTWIGLIAMDDANGDNFLQTVVPLLTQNKICPSFTMRIAKITFLDDYLREVMMFVEQYGVFLESKANVYFVYGEPPSVQILSILLTEAEKFGLPPLGKVWIVTFQWEFNTWSIQKSWDVKIFHGALSFAVHSNQPPGFQDFLQMIKPSWSKGDGFIQEFWEQVFSCAFKLSGLHEENDRVCTGEEKLDSLPAILFERSMTGRSYNVYNAVYAVAHALDAIYTSRSKRKRLMEGAGLGFRTIEPWQHKLSLSLIARDGLEIQQLDKVIMSFRLLDVAFLLKIKCAIQFHAEYREAISALVATIPSVTTIQRTLS</sequence>
<gene>
    <name evidence="1" type="ORF">K3G42_027564</name>
</gene>
<dbReference type="EMBL" id="CM037620">
    <property type="protein sequence ID" value="KAH7995676.1"/>
    <property type="molecule type" value="Genomic_DNA"/>
</dbReference>
<protein>
    <submittedName>
        <fullName evidence="1">Uncharacterized protein</fullName>
    </submittedName>
</protein>
<keyword evidence="2" id="KW-1185">Reference proteome</keyword>
<dbReference type="Proteomes" id="UP000827872">
    <property type="component" value="Linkage Group LG07"/>
</dbReference>
<accession>A0ACB8ESQ2</accession>
<comment type="caution">
    <text evidence="1">The sequence shown here is derived from an EMBL/GenBank/DDBJ whole genome shotgun (WGS) entry which is preliminary data.</text>
</comment>
<reference evidence="1" key="1">
    <citation type="submission" date="2021-08" db="EMBL/GenBank/DDBJ databases">
        <title>The first chromosome-level gecko genome reveals the dynamic sex chromosomes of Neotropical dwarf geckos (Sphaerodactylidae: Sphaerodactylus).</title>
        <authorList>
            <person name="Pinto B.J."/>
            <person name="Keating S.E."/>
            <person name="Gamble T."/>
        </authorList>
    </citation>
    <scope>NUCLEOTIDE SEQUENCE</scope>
    <source>
        <strain evidence="1">TG3544</strain>
    </source>
</reference>
<organism evidence="1 2">
    <name type="scientific">Sphaerodactylus townsendi</name>
    <dbReference type="NCBI Taxonomy" id="933632"/>
    <lineage>
        <taxon>Eukaryota</taxon>
        <taxon>Metazoa</taxon>
        <taxon>Chordata</taxon>
        <taxon>Craniata</taxon>
        <taxon>Vertebrata</taxon>
        <taxon>Euteleostomi</taxon>
        <taxon>Lepidosauria</taxon>
        <taxon>Squamata</taxon>
        <taxon>Bifurcata</taxon>
        <taxon>Gekkota</taxon>
        <taxon>Sphaerodactylidae</taxon>
        <taxon>Sphaerodactylus</taxon>
    </lineage>
</organism>
<proteinExistence type="predicted"/>
<evidence type="ECO:0000313" key="2">
    <source>
        <dbReference type="Proteomes" id="UP000827872"/>
    </source>
</evidence>
<name>A0ACB8ESQ2_9SAUR</name>
<evidence type="ECO:0000313" key="1">
    <source>
        <dbReference type="EMBL" id="KAH7995676.1"/>
    </source>
</evidence>